<dbReference type="Proteomes" id="UP000000674">
    <property type="component" value="Chromosome"/>
</dbReference>
<keyword evidence="3" id="KW-1185">Reference proteome</keyword>
<reference evidence="2 3" key="1">
    <citation type="submission" date="2006-10" db="EMBL/GenBank/DDBJ databases">
        <title>Complete sequence of Methanosaeta thermophila PT.</title>
        <authorList>
            <consortium name="US DOE Joint Genome Institute"/>
            <person name="Copeland A."/>
            <person name="Lucas S."/>
            <person name="Lapidus A."/>
            <person name="Barry K."/>
            <person name="Detter J.C."/>
            <person name="Glavina del Rio T."/>
            <person name="Hammon N."/>
            <person name="Israni S."/>
            <person name="Pitluck S."/>
            <person name="Chain P."/>
            <person name="Malfatti S."/>
            <person name="Shin M."/>
            <person name="Vergez L."/>
            <person name="Schmutz J."/>
            <person name="Larimer F."/>
            <person name="Land M."/>
            <person name="Hauser L."/>
            <person name="Kyrpides N."/>
            <person name="Kim E."/>
            <person name="Smith K.S."/>
            <person name="Ingram-Smith C."/>
            <person name="Richardson P."/>
        </authorList>
    </citation>
    <scope>NUCLEOTIDE SEQUENCE [LARGE SCALE GENOMIC DNA]</scope>
    <source>
        <strain evidence="3">DSM 6194 / JCM 14653 / NBRC 101360 / PT</strain>
    </source>
</reference>
<name>A0B6L0_METTP</name>
<sequence>MKAPERITISMDEETARLFRKLRDELGVSQSEMMREALRFYSRHRGIFATVEDKKLYTHAEMLSAGEHVILDIDHWLLFLSFIDSHPDAEAFWEKHRDVCRAHAEQFRHRLYNADVILRRLEACNLFKLSRTSDTEYTLILSSDLSKKFVRTEVEEILRGMGFAVEIKEDFGKIRVKLLH</sequence>
<dbReference type="Pfam" id="PF01402">
    <property type="entry name" value="RHH_1"/>
    <property type="match status" value="1"/>
</dbReference>
<dbReference type="STRING" id="349307.Mthe_0543"/>
<dbReference type="OrthoDB" id="167615at2157"/>
<dbReference type="AlphaFoldDB" id="A0B6L0"/>
<gene>
    <name evidence="2" type="ordered locus">Mthe_0543</name>
</gene>
<organism evidence="2 3">
    <name type="scientific">Methanothrix thermoacetophila (strain DSM 6194 / JCM 14653 / NBRC 101360 / PT)</name>
    <name type="common">Methanosaeta thermophila</name>
    <dbReference type="NCBI Taxonomy" id="349307"/>
    <lineage>
        <taxon>Archaea</taxon>
        <taxon>Methanobacteriati</taxon>
        <taxon>Methanobacteriota</taxon>
        <taxon>Stenosarchaea group</taxon>
        <taxon>Methanomicrobia</taxon>
        <taxon>Methanotrichales</taxon>
        <taxon>Methanotrichaceae</taxon>
        <taxon>Methanothrix</taxon>
    </lineage>
</organism>
<dbReference type="GO" id="GO:0003677">
    <property type="term" value="F:DNA binding"/>
    <property type="evidence" value="ECO:0007669"/>
    <property type="project" value="UniProtKB-KW"/>
</dbReference>
<dbReference type="RefSeq" id="WP_011695731.1">
    <property type="nucleotide sequence ID" value="NC_008553.1"/>
</dbReference>
<evidence type="ECO:0000313" key="2">
    <source>
        <dbReference type="EMBL" id="ABK14334.1"/>
    </source>
</evidence>
<dbReference type="EMBL" id="CP000477">
    <property type="protein sequence ID" value="ABK14334.1"/>
    <property type="molecule type" value="Genomic_DNA"/>
</dbReference>
<dbReference type="HOGENOM" id="CLU_104048_0_0_2"/>
<dbReference type="KEGG" id="mtp:Mthe_0543"/>
<keyword evidence="2" id="KW-0238">DNA-binding</keyword>
<dbReference type="CDD" id="cd22235">
    <property type="entry name" value="RHH_CopG_archaea"/>
    <property type="match status" value="1"/>
</dbReference>
<evidence type="ECO:0000259" key="1">
    <source>
        <dbReference type="Pfam" id="PF01402"/>
    </source>
</evidence>
<feature type="domain" description="Ribbon-helix-helix protein CopG" evidence="1">
    <location>
        <begin position="5"/>
        <end position="41"/>
    </location>
</feature>
<evidence type="ECO:0000313" key="3">
    <source>
        <dbReference type="Proteomes" id="UP000000674"/>
    </source>
</evidence>
<dbReference type="InterPro" id="IPR002145">
    <property type="entry name" value="CopG"/>
</dbReference>
<accession>A0B6L0</accession>
<dbReference type="GO" id="GO:0006355">
    <property type="term" value="P:regulation of DNA-templated transcription"/>
    <property type="evidence" value="ECO:0007669"/>
    <property type="project" value="InterPro"/>
</dbReference>
<proteinExistence type="predicted"/>
<protein>
    <submittedName>
        <fullName evidence="2">CopG domain protein DNA-binding domain protein</fullName>
    </submittedName>
</protein>
<dbReference type="GeneID" id="4463003"/>